<feature type="region of interest" description="Disordered" evidence="1">
    <location>
        <begin position="1"/>
        <end position="46"/>
    </location>
</feature>
<proteinExistence type="predicted"/>
<feature type="compositionally biased region" description="Polar residues" evidence="1">
    <location>
        <begin position="108"/>
        <end position="133"/>
    </location>
</feature>
<dbReference type="STRING" id="930991.A0A0D0CDR7"/>
<name>A0A0D0CDR7_9AGAM</name>
<accession>A0A0D0CDR7</accession>
<feature type="compositionally biased region" description="Low complexity" evidence="1">
    <location>
        <begin position="91"/>
        <end position="102"/>
    </location>
</feature>
<dbReference type="HOGENOM" id="CLU_1907348_0_0_1"/>
<evidence type="ECO:0000313" key="2">
    <source>
        <dbReference type="EMBL" id="KIK73713.1"/>
    </source>
</evidence>
<dbReference type="AlphaFoldDB" id="A0A0D0CDR7"/>
<keyword evidence="3" id="KW-1185">Reference proteome</keyword>
<evidence type="ECO:0000256" key="1">
    <source>
        <dbReference type="SAM" id="MobiDB-lite"/>
    </source>
</evidence>
<evidence type="ECO:0000313" key="3">
    <source>
        <dbReference type="Proteomes" id="UP000054538"/>
    </source>
</evidence>
<dbReference type="OrthoDB" id="3269380at2759"/>
<protein>
    <submittedName>
        <fullName evidence="2">Uncharacterized protein</fullName>
    </submittedName>
</protein>
<feature type="region of interest" description="Disordered" evidence="1">
    <location>
        <begin position="70"/>
        <end position="133"/>
    </location>
</feature>
<dbReference type="InParanoid" id="A0A0D0CDR7"/>
<reference evidence="2 3" key="1">
    <citation type="submission" date="2014-04" db="EMBL/GenBank/DDBJ databases">
        <authorList>
            <consortium name="DOE Joint Genome Institute"/>
            <person name="Kuo A."/>
            <person name="Kohler A."/>
            <person name="Jargeat P."/>
            <person name="Nagy L.G."/>
            <person name="Floudas D."/>
            <person name="Copeland A."/>
            <person name="Barry K.W."/>
            <person name="Cichocki N."/>
            <person name="Veneault-Fourrey C."/>
            <person name="LaButti K."/>
            <person name="Lindquist E.A."/>
            <person name="Lipzen A."/>
            <person name="Lundell T."/>
            <person name="Morin E."/>
            <person name="Murat C."/>
            <person name="Sun H."/>
            <person name="Tunlid A."/>
            <person name="Henrissat B."/>
            <person name="Grigoriev I.V."/>
            <person name="Hibbett D.S."/>
            <person name="Martin F."/>
            <person name="Nordberg H.P."/>
            <person name="Cantor M.N."/>
            <person name="Hua S.X."/>
        </authorList>
    </citation>
    <scope>NUCLEOTIDE SEQUENCE [LARGE SCALE GENOMIC DNA]</scope>
    <source>
        <strain evidence="2 3">Ve08.2h10</strain>
    </source>
</reference>
<dbReference type="EMBL" id="KN829485">
    <property type="protein sequence ID" value="KIK73713.1"/>
    <property type="molecule type" value="Genomic_DNA"/>
</dbReference>
<organism evidence="2 3">
    <name type="scientific">Paxillus rubicundulus Ve08.2h10</name>
    <dbReference type="NCBI Taxonomy" id="930991"/>
    <lineage>
        <taxon>Eukaryota</taxon>
        <taxon>Fungi</taxon>
        <taxon>Dikarya</taxon>
        <taxon>Basidiomycota</taxon>
        <taxon>Agaricomycotina</taxon>
        <taxon>Agaricomycetes</taxon>
        <taxon>Agaricomycetidae</taxon>
        <taxon>Boletales</taxon>
        <taxon>Paxilineae</taxon>
        <taxon>Paxillaceae</taxon>
        <taxon>Paxillus</taxon>
    </lineage>
</organism>
<reference evidence="3" key="2">
    <citation type="submission" date="2015-01" db="EMBL/GenBank/DDBJ databases">
        <title>Evolutionary Origins and Diversification of the Mycorrhizal Mutualists.</title>
        <authorList>
            <consortium name="DOE Joint Genome Institute"/>
            <consortium name="Mycorrhizal Genomics Consortium"/>
            <person name="Kohler A."/>
            <person name="Kuo A."/>
            <person name="Nagy L.G."/>
            <person name="Floudas D."/>
            <person name="Copeland A."/>
            <person name="Barry K.W."/>
            <person name="Cichocki N."/>
            <person name="Veneault-Fourrey C."/>
            <person name="LaButti K."/>
            <person name="Lindquist E.A."/>
            <person name="Lipzen A."/>
            <person name="Lundell T."/>
            <person name="Morin E."/>
            <person name="Murat C."/>
            <person name="Riley R."/>
            <person name="Ohm R."/>
            <person name="Sun H."/>
            <person name="Tunlid A."/>
            <person name="Henrissat B."/>
            <person name="Grigoriev I.V."/>
            <person name="Hibbett D.S."/>
            <person name="Martin F."/>
        </authorList>
    </citation>
    <scope>NUCLEOTIDE SEQUENCE [LARGE SCALE GENOMIC DNA]</scope>
    <source>
        <strain evidence="3">Ve08.2h10</strain>
    </source>
</reference>
<sequence length="133" mass="13959">MELDVDQSHTPSSSGPTPPNTPITTSLSSHPAHLFNHFGQSAKEGSPHIPVLAFDMTTVLPTQSIHGHSIAAFPPSRNGTLNAPNNPEPFNGYTGYSNYSSSMPGTVPSPSATESPFSHLGHTTQGANGDNWP</sequence>
<gene>
    <name evidence="2" type="ORF">PAXRUDRAFT_20566</name>
</gene>
<dbReference type="Proteomes" id="UP000054538">
    <property type="component" value="Unassembled WGS sequence"/>
</dbReference>